<dbReference type="Proteomes" id="UP001548713">
    <property type="component" value="Unassembled WGS sequence"/>
</dbReference>
<dbReference type="Pfam" id="PF00160">
    <property type="entry name" value="Pro_isomerase"/>
    <property type="match status" value="1"/>
</dbReference>
<dbReference type="SUPFAM" id="SSF50891">
    <property type="entry name" value="Cyclophilin-like"/>
    <property type="match status" value="1"/>
</dbReference>
<name>A0ABV2CX09_9SPHN</name>
<dbReference type="InterPro" id="IPR029000">
    <property type="entry name" value="Cyclophilin-like_dom_sf"/>
</dbReference>
<protein>
    <submittedName>
        <fullName evidence="3">Peptidylprolyl isomerase</fullName>
        <ecNumber evidence="3">5.2.1.8</ecNumber>
    </submittedName>
</protein>
<dbReference type="Gene3D" id="2.40.100.10">
    <property type="entry name" value="Cyclophilin-like"/>
    <property type="match status" value="1"/>
</dbReference>
<feature type="domain" description="PPIase cyclophilin-type" evidence="2">
    <location>
        <begin position="116"/>
        <end position="297"/>
    </location>
</feature>
<proteinExistence type="predicted"/>
<comment type="caution">
    <text evidence="3">The sequence shown here is derived from an EMBL/GenBank/DDBJ whole genome shotgun (WGS) entry which is preliminary data.</text>
</comment>
<evidence type="ECO:0000313" key="3">
    <source>
        <dbReference type="EMBL" id="MET1753990.1"/>
    </source>
</evidence>
<evidence type="ECO:0000259" key="2">
    <source>
        <dbReference type="Pfam" id="PF00160"/>
    </source>
</evidence>
<evidence type="ECO:0000313" key="4">
    <source>
        <dbReference type="Proteomes" id="UP001548713"/>
    </source>
</evidence>
<keyword evidence="1" id="KW-0732">Signal</keyword>
<keyword evidence="3" id="KW-0413">Isomerase</keyword>
<feature type="signal peptide" evidence="1">
    <location>
        <begin position="1"/>
        <end position="28"/>
    </location>
</feature>
<organism evidence="3 4">
    <name type="scientific">Novosphingobium kalidii</name>
    <dbReference type="NCBI Taxonomy" id="3230299"/>
    <lineage>
        <taxon>Bacteria</taxon>
        <taxon>Pseudomonadati</taxon>
        <taxon>Pseudomonadota</taxon>
        <taxon>Alphaproteobacteria</taxon>
        <taxon>Sphingomonadales</taxon>
        <taxon>Sphingomonadaceae</taxon>
        <taxon>Novosphingobium</taxon>
    </lineage>
</organism>
<keyword evidence="4" id="KW-1185">Reference proteome</keyword>
<accession>A0ABV2CX09</accession>
<dbReference type="RefSeq" id="WP_353982397.1">
    <property type="nucleotide sequence ID" value="NZ_JBEWLY010000001.1"/>
</dbReference>
<sequence length="371" mass="39636">MPFGDMAIRLVAVSLSLVGLASLGSASAAPQPAKALEVTQPASPAKIVAAAPAKDWRTIRPRDLLVMDLPALGQSLTPVGESVGTGEAPVTKVAPAAPRRVIIQLIAPPYSQGWATNIRVLAAANWWDGLAIVRAQDNYVVQWGDPEAAHPQLARRLPRSLQKMPPQDYLAGPPGDCGEYADICPPSSLSFFTSEAIRDVYADRAGFVAGWPVAVTGARSWPVHCYGTVGVGRDMAPDTGTGAELYAVIGHAPRQLDRNIAVVGRVIEGIEHLSSLPRGTAELGFYATPEEQTPILSIRLGDEVEDLPRYEYLASTSDSFARYVKARANRHDAFYTIPAGAVDVCNVPVPIRRASAPSSEVEPGRKPARRR</sequence>
<dbReference type="EMBL" id="JBEWLY010000001">
    <property type="protein sequence ID" value="MET1753990.1"/>
    <property type="molecule type" value="Genomic_DNA"/>
</dbReference>
<dbReference type="EC" id="5.2.1.8" evidence="3"/>
<feature type="chain" id="PRO_5046199869" evidence="1">
    <location>
        <begin position="29"/>
        <end position="371"/>
    </location>
</feature>
<evidence type="ECO:0000256" key="1">
    <source>
        <dbReference type="SAM" id="SignalP"/>
    </source>
</evidence>
<dbReference type="InterPro" id="IPR002130">
    <property type="entry name" value="Cyclophilin-type_PPIase_dom"/>
</dbReference>
<dbReference type="GO" id="GO:0003755">
    <property type="term" value="F:peptidyl-prolyl cis-trans isomerase activity"/>
    <property type="evidence" value="ECO:0007669"/>
    <property type="project" value="UniProtKB-EC"/>
</dbReference>
<reference evidence="3 4" key="1">
    <citation type="submission" date="2024-07" db="EMBL/GenBank/DDBJ databases">
        <title>Novosphingobium kalidii RD2P27.</title>
        <authorList>
            <person name="Sun J.-Q."/>
        </authorList>
    </citation>
    <scope>NUCLEOTIDE SEQUENCE [LARGE SCALE GENOMIC DNA]</scope>
    <source>
        <strain evidence="3 4">RD2P27</strain>
    </source>
</reference>
<gene>
    <name evidence="3" type="ORF">ABVV53_00705</name>
</gene>